<evidence type="ECO:0008006" key="3">
    <source>
        <dbReference type="Google" id="ProtNLM"/>
    </source>
</evidence>
<accession>A0ABV0ZR15</accession>
<proteinExistence type="predicted"/>
<protein>
    <recommendedName>
        <fullName evidence="3">Secreted protein</fullName>
    </recommendedName>
</protein>
<dbReference type="Proteomes" id="UP001469553">
    <property type="component" value="Unassembled WGS sequence"/>
</dbReference>
<gene>
    <name evidence="1" type="ORF">AMECASPLE_030868</name>
</gene>
<reference evidence="1 2" key="1">
    <citation type="submission" date="2021-06" db="EMBL/GenBank/DDBJ databases">
        <authorList>
            <person name="Palmer J.M."/>
        </authorList>
    </citation>
    <scope>NUCLEOTIDE SEQUENCE [LARGE SCALE GENOMIC DNA]</scope>
    <source>
        <strain evidence="1 2">AS_MEX2019</strain>
        <tissue evidence="1">Muscle</tissue>
    </source>
</reference>
<name>A0ABV0ZR15_9TELE</name>
<dbReference type="EMBL" id="JAHRIP010069580">
    <property type="protein sequence ID" value="MEQ2308694.1"/>
    <property type="molecule type" value="Genomic_DNA"/>
</dbReference>
<keyword evidence="2" id="KW-1185">Reference proteome</keyword>
<organism evidence="1 2">
    <name type="scientific">Ameca splendens</name>
    <dbReference type="NCBI Taxonomy" id="208324"/>
    <lineage>
        <taxon>Eukaryota</taxon>
        <taxon>Metazoa</taxon>
        <taxon>Chordata</taxon>
        <taxon>Craniata</taxon>
        <taxon>Vertebrata</taxon>
        <taxon>Euteleostomi</taxon>
        <taxon>Actinopterygii</taxon>
        <taxon>Neopterygii</taxon>
        <taxon>Teleostei</taxon>
        <taxon>Neoteleostei</taxon>
        <taxon>Acanthomorphata</taxon>
        <taxon>Ovalentaria</taxon>
        <taxon>Atherinomorphae</taxon>
        <taxon>Cyprinodontiformes</taxon>
        <taxon>Goodeidae</taxon>
        <taxon>Ameca</taxon>
    </lineage>
</organism>
<comment type="caution">
    <text evidence="1">The sequence shown here is derived from an EMBL/GenBank/DDBJ whole genome shotgun (WGS) entry which is preliminary data.</text>
</comment>
<evidence type="ECO:0000313" key="1">
    <source>
        <dbReference type="EMBL" id="MEQ2308694.1"/>
    </source>
</evidence>
<sequence length="72" mass="7727">MPSSQVVHRVLTGGLRLVCGQWVHSRSASAAGVLIHVHSFFTTWLQHYGGDNKEHAAAAAGVHRILGPRSSD</sequence>
<evidence type="ECO:0000313" key="2">
    <source>
        <dbReference type="Proteomes" id="UP001469553"/>
    </source>
</evidence>